<keyword evidence="4" id="KW-1185">Reference proteome</keyword>
<dbReference type="PANTHER" id="PTHR36453:SF1">
    <property type="entry name" value="RIGHT HANDED BETA HELIX DOMAIN-CONTAINING PROTEIN"/>
    <property type="match status" value="1"/>
</dbReference>
<dbReference type="SMART" id="SM00710">
    <property type="entry name" value="PbH1"/>
    <property type="match status" value="5"/>
</dbReference>
<dbReference type="Proteomes" id="UP000216024">
    <property type="component" value="Unassembled WGS sequence"/>
</dbReference>
<evidence type="ECO:0000259" key="2">
    <source>
        <dbReference type="Pfam" id="PF13229"/>
    </source>
</evidence>
<name>A0A267MGY4_9FIRM</name>
<comment type="caution">
    <text evidence="3">The sequence shown here is derived from an EMBL/GenBank/DDBJ whole genome shotgun (WGS) entry which is preliminary data.</text>
</comment>
<dbReference type="InterPro" id="IPR012334">
    <property type="entry name" value="Pectin_lyas_fold"/>
</dbReference>
<feature type="signal peptide" evidence="1">
    <location>
        <begin position="1"/>
        <end position="27"/>
    </location>
</feature>
<dbReference type="InterPro" id="IPR011050">
    <property type="entry name" value="Pectin_lyase_fold/virulence"/>
</dbReference>
<dbReference type="PANTHER" id="PTHR36453">
    <property type="entry name" value="SECRETED PROTEIN-RELATED"/>
    <property type="match status" value="1"/>
</dbReference>
<evidence type="ECO:0000313" key="4">
    <source>
        <dbReference type="Proteomes" id="UP000216024"/>
    </source>
</evidence>
<feature type="domain" description="Right handed beta helix" evidence="2">
    <location>
        <begin position="365"/>
        <end position="470"/>
    </location>
</feature>
<sequence>MMEEKKWITLILCIALFLLIFQASTFAEEQETEKLVYVAPNGNDDGQGTIEDPFKTAHRALEEMKQFSGRKSIVFRGGDYYFTETLVIDLETYGNNVHLSAYPGETPVFTSGMKLENFRKLNKTDHIWESLTSDQREHIRVAEIPEEMNDVENIVDKYSHWVDRGRVDLSSNLVTHRNERKLSIEAEMWLPSSEKQVAYFNVSIDKYADTNYEKDLLMRIYSSDWNTNLLPVKKIIDKLLLTEVAGTYKLVAYEFGEEKAAWLENVIEGVDNPNKWVINSFENKLYIWPAREDFQVSIPLLDELIRIEGSDVDPMTSLEKPIKDITIKGITFTNGNRPNWEKNDAGAQHDWAMLDKGNALLRFRGVDNSLVTECNFTKSGGVGVRYDLYAKNNQVIDNNFSYLGCEAIHFGGYGIGVKDDNRDNIIKNNEIHHIGMIKWDAPAIVIWNSGYNTISGNIIHDIPEKAILLSAPRSRSFTKETPLREQAWSLARWFEMKESDTTRINRDGSELVGNEMTFDEEIAQYYRFNRGNTIEENTFYNVLSADGIIYITAQGIGGANRIVGNNFVNMHMSPSEGMVWPQGEEISRNQYLIFADGFLGDLVIQENIFAYSESLFWPIFIPLWYGEGDVSSNVFYKVEANYDFVENYINPGFAEDEDYPVTLNLTKVYDNIILDDREHDDDDGLSSTTYNRIIKRLSSSIPGITKKQQQEIYNHMIEEY</sequence>
<evidence type="ECO:0000313" key="3">
    <source>
        <dbReference type="EMBL" id="PAB58806.1"/>
    </source>
</evidence>
<proteinExistence type="predicted"/>
<organism evidence="3 4">
    <name type="scientific">Anaeromicrobium sediminis</name>
    <dbReference type="NCBI Taxonomy" id="1478221"/>
    <lineage>
        <taxon>Bacteria</taxon>
        <taxon>Bacillati</taxon>
        <taxon>Bacillota</taxon>
        <taxon>Clostridia</taxon>
        <taxon>Peptostreptococcales</taxon>
        <taxon>Thermotaleaceae</taxon>
        <taxon>Anaeromicrobium</taxon>
    </lineage>
</organism>
<dbReference type="InterPro" id="IPR006626">
    <property type="entry name" value="PbH1"/>
</dbReference>
<reference evidence="3 4" key="1">
    <citation type="submission" date="2017-06" db="EMBL/GenBank/DDBJ databases">
        <title>Draft genome sequence of anaerobic fermentative bacterium Anaeromicrobium sediminis DY2726D isolated from West Pacific Ocean sediments.</title>
        <authorList>
            <person name="Zeng X."/>
        </authorList>
    </citation>
    <scope>NUCLEOTIDE SEQUENCE [LARGE SCALE GENOMIC DNA]</scope>
    <source>
        <strain evidence="3 4">DY2726D</strain>
    </source>
</reference>
<dbReference type="OrthoDB" id="8660908at2"/>
<dbReference type="InterPro" id="IPR039448">
    <property type="entry name" value="Beta_helix"/>
</dbReference>
<dbReference type="EMBL" id="NIBG01000011">
    <property type="protein sequence ID" value="PAB58806.1"/>
    <property type="molecule type" value="Genomic_DNA"/>
</dbReference>
<dbReference type="Gene3D" id="2.160.20.10">
    <property type="entry name" value="Single-stranded right-handed beta-helix, Pectin lyase-like"/>
    <property type="match status" value="2"/>
</dbReference>
<protein>
    <recommendedName>
        <fullName evidence="2">Right handed beta helix domain-containing protein</fullName>
    </recommendedName>
</protein>
<dbReference type="AlphaFoldDB" id="A0A267MGY4"/>
<dbReference type="SUPFAM" id="SSF51126">
    <property type="entry name" value="Pectin lyase-like"/>
    <property type="match status" value="1"/>
</dbReference>
<gene>
    <name evidence="3" type="ORF">CCE28_12990</name>
</gene>
<keyword evidence="1" id="KW-0732">Signal</keyword>
<evidence type="ECO:0000256" key="1">
    <source>
        <dbReference type="SAM" id="SignalP"/>
    </source>
</evidence>
<dbReference type="Pfam" id="PF13229">
    <property type="entry name" value="Beta_helix"/>
    <property type="match status" value="1"/>
</dbReference>
<feature type="chain" id="PRO_5012289309" description="Right handed beta helix domain-containing protein" evidence="1">
    <location>
        <begin position="28"/>
        <end position="720"/>
    </location>
</feature>
<accession>A0A267MGY4</accession>
<dbReference type="RefSeq" id="WP_095134160.1">
    <property type="nucleotide sequence ID" value="NZ_NIBG01000011.1"/>
</dbReference>